<accession>A0A5J5IGG3</accession>
<sequence length="430" mass="48967">MNVNSWRKLCVIALLTPAFHCLATPTPPDTLKITIEESEKIFLQNNLSILAAKYNIDANQALVKQAKLWDNPVLSTDQNIYDKQGGFFKHDQANGQVYVQVMQLIKTAGKRNKLAQLAQDNATISTAQFDDLVRTLRFALISDLYEIEHQLKIKRVYNAEINELQTLVGGMDEQLKAGNISVKDNIRIKALLFSLQNELINVAAQLIPLQSEVKLLLRNTDSSFILPVFNYYLPDLIKKEIPSKEELIQIAESNRPDAKIAHSQLDYANHNFIYQKALAKPDINIGTEYDQHSSYAPDYVGLAISFPLNFLNRNQGNIASAQFTIKQQQALYDGQVSQIENDINSAIAKVKFYQNIDNIQQLDFSRQYETVFQNMLKSYQQRQVSLLEFIDFADAYKDTKLKLLEQHTSLIKAMLELNYQAGKDVITLNK</sequence>
<comment type="similarity">
    <text evidence="1">Belongs to the outer membrane factor (OMF) (TC 1.B.17) family.</text>
</comment>
<evidence type="ECO:0000256" key="2">
    <source>
        <dbReference type="SAM" id="SignalP"/>
    </source>
</evidence>
<evidence type="ECO:0000313" key="4">
    <source>
        <dbReference type="Proteomes" id="UP000326903"/>
    </source>
</evidence>
<dbReference type="SUPFAM" id="SSF56954">
    <property type="entry name" value="Outer membrane efflux proteins (OEP)"/>
    <property type="match status" value="1"/>
</dbReference>
<keyword evidence="4" id="KW-1185">Reference proteome</keyword>
<dbReference type="Pfam" id="PF02321">
    <property type="entry name" value="OEP"/>
    <property type="match status" value="2"/>
</dbReference>
<dbReference type="RefSeq" id="WP_150416152.1">
    <property type="nucleotide sequence ID" value="NZ_VYQF01000006.1"/>
</dbReference>
<keyword evidence="2" id="KW-0732">Signal</keyword>
<comment type="caution">
    <text evidence="3">The sequence shown here is derived from an EMBL/GenBank/DDBJ whole genome shotgun (WGS) entry which is preliminary data.</text>
</comment>
<evidence type="ECO:0000313" key="3">
    <source>
        <dbReference type="EMBL" id="KAA9037224.1"/>
    </source>
</evidence>
<dbReference type="PANTHER" id="PTHR30203:SF23">
    <property type="entry name" value="OUTER MEMBRANE EFFLUX PROTEIN"/>
    <property type="match status" value="1"/>
</dbReference>
<dbReference type="InterPro" id="IPR003423">
    <property type="entry name" value="OMP_efflux"/>
</dbReference>
<dbReference type="Gene3D" id="1.20.1600.10">
    <property type="entry name" value="Outer membrane efflux proteins (OEP)"/>
    <property type="match status" value="1"/>
</dbReference>
<proteinExistence type="inferred from homology"/>
<feature type="chain" id="PRO_5023843119" evidence="2">
    <location>
        <begin position="24"/>
        <end position="430"/>
    </location>
</feature>
<dbReference type="PANTHER" id="PTHR30203">
    <property type="entry name" value="OUTER MEMBRANE CATION EFFLUX PROTEIN"/>
    <property type="match status" value="1"/>
</dbReference>
<dbReference type="AlphaFoldDB" id="A0A5J5IGG3"/>
<evidence type="ECO:0000256" key="1">
    <source>
        <dbReference type="ARBA" id="ARBA00007613"/>
    </source>
</evidence>
<dbReference type="Proteomes" id="UP000326903">
    <property type="component" value="Unassembled WGS sequence"/>
</dbReference>
<feature type="signal peptide" evidence="2">
    <location>
        <begin position="1"/>
        <end position="23"/>
    </location>
</feature>
<organism evidence="3 4">
    <name type="scientific">Ginsengibacter hankyongi</name>
    <dbReference type="NCBI Taxonomy" id="2607284"/>
    <lineage>
        <taxon>Bacteria</taxon>
        <taxon>Pseudomonadati</taxon>
        <taxon>Bacteroidota</taxon>
        <taxon>Chitinophagia</taxon>
        <taxon>Chitinophagales</taxon>
        <taxon>Chitinophagaceae</taxon>
        <taxon>Ginsengibacter</taxon>
    </lineage>
</organism>
<reference evidence="3 4" key="1">
    <citation type="submission" date="2019-09" db="EMBL/GenBank/DDBJ databases">
        <title>Draft genome sequence of Ginsengibacter sp. BR5-29.</title>
        <authorList>
            <person name="Im W.-T."/>
        </authorList>
    </citation>
    <scope>NUCLEOTIDE SEQUENCE [LARGE SCALE GENOMIC DNA]</scope>
    <source>
        <strain evidence="3 4">BR5-29</strain>
    </source>
</reference>
<protein>
    <submittedName>
        <fullName evidence="3">TolC family protein</fullName>
    </submittedName>
</protein>
<dbReference type="EMBL" id="VYQF01000006">
    <property type="protein sequence ID" value="KAA9037224.1"/>
    <property type="molecule type" value="Genomic_DNA"/>
</dbReference>
<name>A0A5J5IGG3_9BACT</name>
<gene>
    <name evidence="3" type="ORF">FW778_17505</name>
</gene>
<dbReference type="InterPro" id="IPR010131">
    <property type="entry name" value="MdtP/NodT-like"/>
</dbReference>
<dbReference type="GO" id="GO:0015562">
    <property type="term" value="F:efflux transmembrane transporter activity"/>
    <property type="evidence" value="ECO:0007669"/>
    <property type="project" value="InterPro"/>
</dbReference>